<keyword evidence="2" id="KW-1185">Reference proteome</keyword>
<dbReference type="EMBL" id="QJKB01000008">
    <property type="protein sequence ID" value="PXX40293.1"/>
    <property type="molecule type" value="Genomic_DNA"/>
</dbReference>
<proteinExistence type="predicted"/>
<dbReference type="Gene3D" id="3.30.429.10">
    <property type="entry name" value="Macrophage Migration Inhibitory Factor"/>
    <property type="match status" value="1"/>
</dbReference>
<sequence>MPISVQVTTDLLTLEGEREVLPLVADALLRVHGLSGNKFMTHNVVGHLVVSPEAHSYAGGKHQSLAVIEVKVPSVTFPTAEVKQAFVSEVTDIIDKLKQGQHPRERTYVNVTYAVDGTWGIAGKGYSNAEMDEAVQQGFH</sequence>
<gene>
    <name evidence="1" type="ORF">DFR42_108127</name>
</gene>
<comment type="caution">
    <text evidence="1">The sequence shown here is derived from an EMBL/GenBank/DDBJ whole genome shotgun (WGS) entry which is preliminary data.</text>
</comment>
<accession>A0A318IZD0</accession>
<name>A0A318IZD0_9BURK</name>
<organism evidence="1 2">
    <name type="scientific">Undibacterium pigrum</name>
    <dbReference type="NCBI Taxonomy" id="401470"/>
    <lineage>
        <taxon>Bacteria</taxon>
        <taxon>Pseudomonadati</taxon>
        <taxon>Pseudomonadota</taxon>
        <taxon>Betaproteobacteria</taxon>
        <taxon>Burkholderiales</taxon>
        <taxon>Oxalobacteraceae</taxon>
        <taxon>Undibacterium</taxon>
    </lineage>
</organism>
<protein>
    <recommendedName>
        <fullName evidence="3">Phenylpyruvate tautomerase PptA (4-oxalocrotonate tautomerase family)</fullName>
    </recommendedName>
</protein>
<evidence type="ECO:0000313" key="2">
    <source>
        <dbReference type="Proteomes" id="UP000247792"/>
    </source>
</evidence>
<dbReference type="Proteomes" id="UP000247792">
    <property type="component" value="Unassembled WGS sequence"/>
</dbReference>
<evidence type="ECO:0008006" key="3">
    <source>
        <dbReference type="Google" id="ProtNLM"/>
    </source>
</evidence>
<evidence type="ECO:0000313" key="1">
    <source>
        <dbReference type="EMBL" id="PXX40293.1"/>
    </source>
</evidence>
<dbReference type="RefSeq" id="WP_146218937.1">
    <property type="nucleotide sequence ID" value="NZ_QJKB01000008.1"/>
</dbReference>
<dbReference type="AlphaFoldDB" id="A0A318IZD0"/>
<reference evidence="1 2" key="1">
    <citation type="submission" date="2018-05" db="EMBL/GenBank/DDBJ databases">
        <title>Genomic Encyclopedia of Type Strains, Phase IV (KMG-IV): sequencing the most valuable type-strain genomes for metagenomic binning, comparative biology and taxonomic classification.</title>
        <authorList>
            <person name="Goeker M."/>
        </authorList>
    </citation>
    <scope>NUCLEOTIDE SEQUENCE [LARGE SCALE GENOMIC DNA]</scope>
    <source>
        <strain evidence="1 2">DSM 19792</strain>
    </source>
</reference>
<dbReference type="InterPro" id="IPR014347">
    <property type="entry name" value="Tautomerase/MIF_sf"/>
</dbReference>
<dbReference type="OrthoDB" id="1438441at2"/>